<keyword evidence="1" id="KW-0812">Transmembrane</keyword>
<name>A0A7J7HNF1_CAMSI</name>
<gene>
    <name evidence="2" type="ORF">HYC85_006360</name>
</gene>
<dbReference type="PANTHER" id="PTHR45950">
    <property type="entry name" value="HOMEOBOX-LEUCINE ZIPPER PROTEIN ATHB-14"/>
    <property type="match status" value="1"/>
</dbReference>
<evidence type="ECO:0000313" key="3">
    <source>
        <dbReference type="Proteomes" id="UP000593564"/>
    </source>
</evidence>
<dbReference type="PANTHER" id="PTHR45950:SF1">
    <property type="entry name" value="HOMEOBOX-LEUCINE ZIPPER PROTEIN ATHB-15"/>
    <property type="match status" value="1"/>
</dbReference>
<dbReference type="Proteomes" id="UP000593564">
    <property type="component" value="Unassembled WGS sequence"/>
</dbReference>
<evidence type="ECO:0000256" key="1">
    <source>
        <dbReference type="SAM" id="Phobius"/>
    </source>
</evidence>
<reference evidence="3" key="1">
    <citation type="journal article" date="2020" name="Nat. Commun.">
        <title>Genome assembly of wild tea tree DASZ reveals pedigree and selection history of tea varieties.</title>
        <authorList>
            <person name="Zhang W."/>
            <person name="Zhang Y."/>
            <person name="Qiu H."/>
            <person name="Guo Y."/>
            <person name="Wan H."/>
            <person name="Zhang X."/>
            <person name="Scossa F."/>
            <person name="Alseekh S."/>
            <person name="Zhang Q."/>
            <person name="Wang P."/>
            <person name="Xu L."/>
            <person name="Schmidt M.H."/>
            <person name="Jia X."/>
            <person name="Li D."/>
            <person name="Zhu A."/>
            <person name="Guo F."/>
            <person name="Chen W."/>
            <person name="Ni D."/>
            <person name="Usadel B."/>
            <person name="Fernie A.R."/>
            <person name="Wen W."/>
        </authorList>
    </citation>
    <scope>NUCLEOTIDE SEQUENCE [LARGE SCALE GENOMIC DNA]</scope>
    <source>
        <strain evidence="3">cv. G240</strain>
    </source>
</reference>
<reference evidence="2 3" key="2">
    <citation type="submission" date="2020-07" db="EMBL/GenBank/DDBJ databases">
        <title>Genome assembly of wild tea tree DASZ reveals pedigree and selection history of tea varieties.</title>
        <authorList>
            <person name="Zhang W."/>
        </authorList>
    </citation>
    <scope>NUCLEOTIDE SEQUENCE [LARGE SCALE GENOMIC DNA]</scope>
    <source>
        <strain evidence="3">cv. G240</strain>
        <tissue evidence="2">Leaf</tissue>
    </source>
</reference>
<keyword evidence="1" id="KW-0472">Membrane</keyword>
<dbReference type="AlphaFoldDB" id="A0A7J7HNF1"/>
<accession>A0A7J7HNF1</accession>
<comment type="caution">
    <text evidence="2">The sequence shown here is derived from an EMBL/GenBank/DDBJ whole genome shotgun (WGS) entry which is preliminary data.</text>
</comment>
<organism evidence="2 3">
    <name type="scientific">Camellia sinensis</name>
    <name type="common">Tea plant</name>
    <name type="synonym">Thea sinensis</name>
    <dbReference type="NCBI Taxonomy" id="4442"/>
    <lineage>
        <taxon>Eukaryota</taxon>
        <taxon>Viridiplantae</taxon>
        <taxon>Streptophyta</taxon>
        <taxon>Embryophyta</taxon>
        <taxon>Tracheophyta</taxon>
        <taxon>Spermatophyta</taxon>
        <taxon>Magnoliopsida</taxon>
        <taxon>eudicotyledons</taxon>
        <taxon>Gunneridae</taxon>
        <taxon>Pentapetalae</taxon>
        <taxon>asterids</taxon>
        <taxon>Ericales</taxon>
        <taxon>Theaceae</taxon>
        <taxon>Camellia</taxon>
    </lineage>
</organism>
<keyword evidence="1" id="KW-1133">Transmembrane helix</keyword>
<protein>
    <submittedName>
        <fullName evidence="2">Uncharacterized protein</fullName>
    </submittedName>
</protein>
<dbReference type="GO" id="GO:0003700">
    <property type="term" value="F:DNA-binding transcription factor activity"/>
    <property type="evidence" value="ECO:0007669"/>
    <property type="project" value="InterPro"/>
</dbReference>
<dbReference type="EMBL" id="JACBKZ010000003">
    <property type="protein sequence ID" value="KAF5953504.1"/>
    <property type="molecule type" value="Genomic_DNA"/>
</dbReference>
<dbReference type="InterPro" id="IPR044830">
    <property type="entry name" value="HD-Zip_III"/>
</dbReference>
<evidence type="ECO:0000313" key="2">
    <source>
        <dbReference type="EMBL" id="KAF5953504.1"/>
    </source>
</evidence>
<feature type="transmembrane region" description="Helical" evidence="1">
    <location>
        <begin position="16"/>
        <end position="38"/>
    </location>
</feature>
<keyword evidence="3" id="KW-1185">Reference proteome</keyword>
<sequence length="170" mass="18442">MARAVEVFGVDEARRGVAVGLLGVAVGNTQSLLSPVFLMRPVLFFSSETKSIFIPIRYIQVGNAVAFLLSMAFGKCAPAILLRFLREHRSEWADNSIDAYLAAAVKVGPCILPRARAGSFGGQVILPLAHTIEHEELLEVIKLEGVGHYPEDAIMPRGHVSLARSFEKAT</sequence>
<proteinExistence type="predicted"/>
<feature type="transmembrane region" description="Helical" evidence="1">
    <location>
        <begin position="58"/>
        <end position="82"/>
    </location>
</feature>